<accession>A0A9N9TTD5</accession>
<dbReference type="EMBL" id="OU900096">
    <property type="protein sequence ID" value="CAG9860880.1"/>
    <property type="molecule type" value="Genomic_DNA"/>
</dbReference>
<gene>
    <name evidence="1" type="ORF">PHYEVI_LOCUS7228</name>
</gene>
<dbReference type="PANTHER" id="PTHR45786">
    <property type="entry name" value="DNA BINDING PROTEIN-LIKE"/>
    <property type="match status" value="1"/>
</dbReference>
<dbReference type="Proteomes" id="UP001153712">
    <property type="component" value="Chromosome 3"/>
</dbReference>
<dbReference type="AlphaFoldDB" id="A0A9N9TTD5"/>
<evidence type="ECO:0000313" key="1">
    <source>
        <dbReference type="EMBL" id="CAG9860880.1"/>
    </source>
</evidence>
<dbReference type="PANTHER" id="PTHR45786:SF74">
    <property type="entry name" value="ATP-DEPENDENT DNA HELICASE"/>
    <property type="match status" value="1"/>
</dbReference>
<name>A0A9N9TTD5_PHYSR</name>
<proteinExistence type="predicted"/>
<keyword evidence="2" id="KW-1185">Reference proteome</keyword>
<sequence>MYIDDGDARRLEAAKFNYLKNSILKEITCFLERVNPFIKDFRRLALEPSEKAHLVFECTTRRRAGPILGEQPQSTEVAAVISLIDEPNDPRQICIWKNGEGKRQLNVFHPIMEPFQYPLLYPRGELGWTINMKDNQGGKLSQLKYIRCLLLSQERFTAFNKLSETWCQQNPTTAAMRMATAAEVIDANELNKQRQEVRQNAQDDETIRGEGFVAGRIYLPCSFTGGPRYMKIKYMNAMTLVERLDKALRRTPFKLLPPNYFYTLLDPSINWRN</sequence>
<organism evidence="1 2">
    <name type="scientific">Phyllotreta striolata</name>
    <name type="common">Striped flea beetle</name>
    <name type="synonym">Crioceris striolata</name>
    <dbReference type="NCBI Taxonomy" id="444603"/>
    <lineage>
        <taxon>Eukaryota</taxon>
        <taxon>Metazoa</taxon>
        <taxon>Ecdysozoa</taxon>
        <taxon>Arthropoda</taxon>
        <taxon>Hexapoda</taxon>
        <taxon>Insecta</taxon>
        <taxon>Pterygota</taxon>
        <taxon>Neoptera</taxon>
        <taxon>Endopterygota</taxon>
        <taxon>Coleoptera</taxon>
        <taxon>Polyphaga</taxon>
        <taxon>Cucujiformia</taxon>
        <taxon>Chrysomeloidea</taxon>
        <taxon>Chrysomelidae</taxon>
        <taxon>Galerucinae</taxon>
        <taxon>Alticini</taxon>
        <taxon>Phyllotreta</taxon>
    </lineage>
</organism>
<evidence type="ECO:0008006" key="3">
    <source>
        <dbReference type="Google" id="ProtNLM"/>
    </source>
</evidence>
<reference evidence="1" key="1">
    <citation type="submission" date="2022-01" db="EMBL/GenBank/DDBJ databases">
        <authorList>
            <person name="King R."/>
        </authorList>
    </citation>
    <scope>NUCLEOTIDE SEQUENCE</scope>
</reference>
<dbReference type="OrthoDB" id="10058710at2759"/>
<evidence type="ECO:0000313" key="2">
    <source>
        <dbReference type="Proteomes" id="UP001153712"/>
    </source>
</evidence>
<protein>
    <recommendedName>
        <fullName evidence="3">Helitron helicase-like domain-containing protein</fullName>
    </recommendedName>
</protein>